<protein>
    <submittedName>
        <fullName evidence="5">Pyridine nucleotide-disulfide oxidoreductase</fullName>
    </submittedName>
</protein>
<dbReference type="GO" id="GO:0000104">
    <property type="term" value="F:succinate dehydrogenase activity"/>
    <property type="evidence" value="ECO:0007669"/>
    <property type="project" value="TreeGrafter"/>
</dbReference>
<dbReference type="SUPFAM" id="SSF51905">
    <property type="entry name" value="FAD/NAD(P)-binding domain"/>
    <property type="match status" value="1"/>
</dbReference>
<gene>
    <name evidence="5" type="ORF">GCM10011575_40870</name>
</gene>
<dbReference type="PRINTS" id="PR00368">
    <property type="entry name" value="FADPNR"/>
</dbReference>
<dbReference type="InterPro" id="IPR030664">
    <property type="entry name" value="SdhA/FrdA/AprA"/>
</dbReference>
<dbReference type="PANTHER" id="PTHR11632">
    <property type="entry name" value="SUCCINATE DEHYDROGENASE 2 FLAVOPROTEIN SUBUNIT"/>
    <property type="match status" value="1"/>
</dbReference>
<dbReference type="Gene3D" id="3.50.50.60">
    <property type="entry name" value="FAD/NAD(P)-binding domain"/>
    <property type="match status" value="1"/>
</dbReference>
<dbReference type="InterPro" id="IPR037099">
    <property type="entry name" value="Fum_R/Succ_DH_flav-like_C_sf"/>
</dbReference>
<dbReference type="GO" id="GO:0005886">
    <property type="term" value="C:plasma membrane"/>
    <property type="evidence" value="ECO:0007669"/>
    <property type="project" value="TreeGrafter"/>
</dbReference>
<dbReference type="GO" id="GO:0009055">
    <property type="term" value="F:electron transfer activity"/>
    <property type="evidence" value="ECO:0007669"/>
    <property type="project" value="TreeGrafter"/>
</dbReference>
<evidence type="ECO:0000259" key="4">
    <source>
        <dbReference type="Pfam" id="PF02910"/>
    </source>
</evidence>
<dbReference type="RefSeq" id="WP_188897306.1">
    <property type="nucleotide sequence ID" value="NZ_BMMZ01000013.1"/>
</dbReference>
<evidence type="ECO:0000313" key="6">
    <source>
        <dbReference type="Proteomes" id="UP000613840"/>
    </source>
</evidence>
<dbReference type="PRINTS" id="PR00411">
    <property type="entry name" value="PNDRDTASEI"/>
</dbReference>
<evidence type="ECO:0000256" key="1">
    <source>
        <dbReference type="ARBA" id="ARBA00022630"/>
    </source>
</evidence>
<accession>A0A917SGW1</accession>
<evidence type="ECO:0000313" key="5">
    <source>
        <dbReference type="EMBL" id="GGL78365.1"/>
    </source>
</evidence>
<dbReference type="Gene3D" id="1.20.58.100">
    <property type="entry name" value="Fumarate reductase/succinate dehydrogenase flavoprotein-like, C-terminal domain"/>
    <property type="match status" value="1"/>
</dbReference>
<dbReference type="InterPro" id="IPR036188">
    <property type="entry name" value="FAD/NAD-bd_sf"/>
</dbReference>
<dbReference type="InterPro" id="IPR003953">
    <property type="entry name" value="FAD-dep_OxRdtase_2_FAD-bd"/>
</dbReference>
<dbReference type="InterPro" id="IPR015939">
    <property type="entry name" value="Fum_Rdtase/Succ_DH_flav-like_C"/>
</dbReference>
<dbReference type="SUPFAM" id="SSF46977">
    <property type="entry name" value="Succinate dehydrogenase/fumarate reductase flavoprotein C-terminal domain"/>
    <property type="match status" value="1"/>
</dbReference>
<dbReference type="AlphaFoldDB" id="A0A917SGW1"/>
<keyword evidence="2" id="KW-0560">Oxidoreductase</keyword>
<evidence type="ECO:0000256" key="2">
    <source>
        <dbReference type="ARBA" id="ARBA00023002"/>
    </source>
</evidence>
<reference evidence="5" key="2">
    <citation type="submission" date="2020-09" db="EMBL/GenBank/DDBJ databases">
        <authorList>
            <person name="Sun Q."/>
            <person name="Zhou Y."/>
        </authorList>
    </citation>
    <scope>NUCLEOTIDE SEQUENCE</scope>
    <source>
        <strain evidence="5">CGMCC 4.7306</strain>
    </source>
</reference>
<organism evidence="5 6">
    <name type="scientific">Microlunatus endophyticus</name>
    <dbReference type="NCBI Taxonomy" id="1716077"/>
    <lineage>
        <taxon>Bacteria</taxon>
        <taxon>Bacillati</taxon>
        <taxon>Actinomycetota</taxon>
        <taxon>Actinomycetes</taxon>
        <taxon>Propionibacteriales</taxon>
        <taxon>Propionibacteriaceae</taxon>
        <taxon>Microlunatus</taxon>
    </lineage>
</organism>
<dbReference type="EMBL" id="BMMZ01000013">
    <property type="protein sequence ID" value="GGL78365.1"/>
    <property type="molecule type" value="Genomic_DNA"/>
</dbReference>
<dbReference type="PANTHER" id="PTHR11632:SF73">
    <property type="entry name" value="BLR3196 PROTEIN"/>
    <property type="match status" value="1"/>
</dbReference>
<sequence>MMQTDVLVVGGGPAATWAAESAVTAGARVILVDKGYCGASGAAAASGNNLWYVPPGPKREASIRKKADQAQGLVDQEWMERVVSTTWDRLFDLSDWGYPFPVDDDGIQRRSSLQGPEYLRRMRRRIHRAGVQILDHHPALELLIDADGVVAGAAGIARQDGGRRWEIAAGAVVLATGGCAFLSGTFGTNPDTGDGHLMAAEAGAELSGMEFSTHYGPSAAWGVHTKGRMLQFATLYEADGARIDIPPGGSVRGIAMAREIAGQQVFASLEGVPENLRDMMRYSQPNYFVPLEKAGIDVFRDRYPLRMVYEGTIRGTGGLRVAGPECQTTVPGLFAAGDVATRELITGGISGGGAYNGSWAISSGTFAGRGAARFAAARGLRTAELRPDGRVGLRPERSGTAEPELADELITATQDRILPPALTVRRTGEELLITEKITDGLWQTARAELGGRTDGRDALRDRQAAAMIAHLRWITASALYRRESRSMHRRLDYPELGDQNYRIVVGGLDEIWNRPETGADERLAS</sequence>
<dbReference type="Proteomes" id="UP000613840">
    <property type="component" value="Unassembled WGS sequence"/>
</dbReference>
<feature type="domain" description="FAD-dependent oxidoreductase 2 FAD-binding" evidence="3">
    <location>
        <begin position="5"/>
        <end position="340"/>
    </location>
</feature>
<feature type="domain" description="Fumarate reductase/succinate dehydrogenase flavoprotein-like C-terminal" evidence="4">
    <location>
        <begin position="457"/>
        <end position="502"/>
    </location>
</feature>
<proteinExistence type="predicted"/>
<name>A0A917SGW1_9ACTN</name>
<dbReference type="GO" id="GO:0050660">
    <property type="term" value="F:flavin adenine dinucleotide binding"/>
    <property type="evidence" value="ECO:0007669"/>
    <property type="project" value="TreeGrafter"/>
</dbReference>
<dbReference type="PIRSF" id="PIRSF000171">
    <property type="entry name" value="SDHA_APRA_LASPO"/>
    <property type="match status" value="1"/>
</dbReference>
<keyword evidence="1" id="KW-0285">Flavoprotein</keyword>
<reference evidence="5" key="1">
    <citation type="journal article" date="2014" name="Int. J. Syst. Evol. Microbiol.">
        <title>Complete genome sequence of Corynebacterium casei LMG S-19264T (=DSM 44701T), isolated from a smear-ripened cheese.</title>
        <authorList>
            <consortium name="US DOE Joint Genome Institute (JGI-PGF)"/>
            <person name="Walter F."/>
            <person name="Albersmeier A."/>
            <person name="Kalinowski J."/>
            <person name="Ruckert C."/>
        </authorList>
    </citation>
    <scope>NUCLEOTIDE SEQUENCE</scope>
    <source>
        <strain evidence="5">CGMCC 4.7306</strain>
    </source>
</reference>
<keyword evidence="6" id="KW-1185">Reference proteome</keyword>
<evidence type="ECO:0000259" key="3">
    <source>
        <dbReference type="Pfam" id="PF00890"/>
    </source>
</evidence>
<dbReference type="Pfam" id="PF00890">
    <property type="entry name" value="FAD_binding_2"/>
    <property type="match status" value="1"/>
</dbReference>
<dbReference type="Pfam" id="PF02910">
    <property type="entry name" value="Succ_DH_flav_C"/>
    <property type="match status" value="1"/>
</dbReference>
<comment type="caution">
    <text evidence="5">The sequence shown here is derived from an EMBL/GenBank/DDBJ whole genome shotgun (WGS) entry which is preliminary data.</text>
</comment>
<dbReference type="GO" id="GO:0009061">
    <property type="term" value="P:anaerobic respiration"/>
    <property type="evidence" value="ECO:0007669"/>
    <property type="project" value="TreeGrafter"/>
</dbReference>